<feature type="region of interest" description="Disordered" evidence="9">
    <location>
        <begin position="1067"/>
        <end position="1087"/>
    </location>
</feature>
<feature type="domain" description="EGF-like" evidence="11">
    <location>
        <begin position="536"/>
        <end position="575"/>
    </location>
</feature>
<dbReference type="InterPro" id="IPR000152">
    <property type="entry name" value="EGF-type_Asp/Asn_hydroxyl_site"/>
</dbReference>
<dbReference type="CDD" id="cd00054">
    <property type="entry name" value="EGF_CA"/>
    <property type="match status" value="4"/>
</dbReference>
<dbReference type="CDD" id="cd00110">
    <property type="entry name" value="LamG"/>
    <property type="match status" value="1"/>
</dbReference>
<feature type="coiled-coil region" evidence="8">
    <location>
        <begin position="377"/>
        <end position="411"/>
    </location>
</feature>
<feature type="domain" description="EGF-like" evidence="11">
    <location>
        <begin position="576"/>
        <end position="621"/>
    </location>
</feature>
<dbReference type="RefSeq" id="XP_024939727.1">
    <property type="nucleotide sequence ID" value="XM_025083959.1"/>
</dbReference>
<evidence type="ECO:0000256" key="1">
    <source>
        <dbReference type="ARBA" id="ARBA00022536"/>
    </source>
</evidence>
<evidence type="ECO:0000256" key="3">
    <source>
        <dbReference type="ARBA" id="ARBA00022737"/>
    </source>
</evidence>
<dbReference type="RefSeq" id="XP_015593373.1">
    <property type="nucleotide sequence ID" value="XM_015737887.2"/>
</dbReference>
<keyword evidence="2" id="KW-0732">Signal</keyword>
<dbReference type="InterPro" id="IPR001007">
    <property type="entry name" value="VWF_dom"/>
</dbReference>
<dbReference type="GeneID" id="107266892"/>
<dbReference type="SMART" id="SM00179">
    <property type="entry name" value="EGF_CA"/>
    <property type="match status" value="5"/>
</dbReference>
<dbReference type="Pfam" id="PF00093">
    <property type="entry name" value="VWC"/>
    <property type="match status" value="1"/>
</dbReference>
<reference evidence="14 15" key="1">
    <citation type="submission" date="2025-04" db="UniProtKB">
        <authorList>
            <consortium name="RefSeq"/>
        </authorList>
    </citation>
    <scope>IDENTIFICATION</scope>
</reference>
<dbReference type="GO" id="GO:0009653">
    <property type="term" value="P:anatomical structure morphogenesis"/>
    <property type="evidence" value="ECO:0007669"/>
    <property type="project" value="UniProtKB-ARBA"/>
</dbReference>
<feature type="compositionally biased region" description="Basic residues" evidence="9">
    <location>
        <begin position="1"/>
        <end position="21"/>
    </location>
</feature>
<dbReference type="InterPro" id="IPR049883">
    <property type="entry name" value="NOTCH1_EGF-like"/>
</dbReference>
<dbReference type="PROSITE" id="PS00010">
    <property type="entry name" value="ASX_HYDROXYL"/>
    <property type="match status" value="4"/>
</dbReference>
<evidence type="ECO:0000256" key="5">
    <source>
        <dbReference type="ARBA" id="ARBA00023157"/>
    </source>
</evidence>
<dbReference type="InterPro" id="IPR001791">
    <property type="entry name" value="Laminin_G"/>
</dbReference>
<dbReference type="PROSITE" id="PS50026">
    <property type="entry name" value="EGF_3"/>
    <property type="match status" value="6"/>
</dbReference>
<dbReference type="GO" id="GO:0005615">
    <property type="term" value="C:extracellular space"/>
    <property type="evidence" value="ECO:0007669"/>
    <property type="project" value="TreeGrafter"/>
</dbReference>
<feature type="compositionally biased region" description="Low complexity" evidence="9">
    <location>
        <begin position="1229"/>
        <end position="1239"/>
    </location>
</feature>
<dbReference type="Gene3D" id="6.20.200.20">
    <property type="match status" value="2"/>
</dbReference>
<feature type="transmembrane region" description="Helical" evidence="10">
    <location>
        <begin position="98"/>
        <end position="116"/>
    </location>
</feature>
<dbReference type="GO" id="GO:0005509">
    <property type="term" value="F:calcium ion binding"/>
    <property type="evidence" value="ECO:0007669"/>
    <property type="project" value="InterPro"/>
</dbReference>
<dbReference type="SUPFAM" id="SSF49899">
    <property type="entry name" value="Concanavalin A-like lectins/glucanases"/>
    <property type="match status" value="1"/>
</dbReference>
<comment type="caution">
    <text evidence="7">Lacks conserved residue(s) required for the propagation of feature annotation.</text>
</comment>
<sequence length="1260" mass="138105">MNGPHARARIPRRRRHARRRNPYTTKNGGGGGVGGGDDDDERQHELLDSERLFEPAQAGWSLSHEEDLLLGHFTDTRHETKAYQHTHRRRRRRGRRRLDSATFLLVAAATAFLALATQVPPVSGASGEKEEAVEATAVAAAATVGPTGMIMSRGSSTGAVGLETAGSIDLLAALQLHNTTRIGVSPVPGLVRLRPAYYLQGNERELRVSEAGFERAAALLRRVPEFTVAAALRQEEANSGTIVAFSHGNNRYLELQSSGRKDELRLHYVSRRDGAVHVEAFPFRLADGAWHRVALSVSGSQVELLVDCHPLYRRLLRPGPPDTNFTVPQLQLWVGQRNAKHFLFKGALQDVKLIPGAHGYLSQCPQLDSSCPTCGQFSILQNTVEQLMQNLNELTRRLAAAEGRISKVEECECQKACRVNGTVHDDGATWEKGCQQCSCVHGEIECRPTPCVPVTCKNPVLPENQCCPICLKQCYIHGMISDHGEKVSPKQCVECDCNDGSFTCQRIDTKTRCPPLPCPPSEQISVAEECCKFCPGVDYCAKGHTCHANASCLNLETKSACHCNIGFQGDGHNCHDVDECKQQGGSEGHHCNANTRCVNVVGSYTCECLPGYDRVDKFNCAELDECATGRHTCAEHATCINTPGSYYCQCNEGYMGDGHICKPMCSLPCQNGGECVAPGRCSCRRGYIGSSCELDLDECASDLHRCDRFSTCFNVPGWYYCRCKPGYRSALHDSNQGTTQCLDIDECNDRNLERMHTCHPSASCVNTEGGYECVCPAGHDHDCKLSCWFEGREVENGETVAPAGSPCRRCTCKDGVITCREPICDCSIPSSQRDTCCRQCDPKFSCKHQELHHLVFRSGERWIYQCQTCECLNGEIDCWQMECPPVTCSNPVTEDGDCCPRCEDDPCARDSSINETSLMSNGHPRPCSYAGILHDSGSSWQDPHDKCTTCECKVPYCVELVSNSACCVHRTGSYAVATITAALAIWATSEGGSGRQAILVALLCWAYRNLRDLRTRMVLHRKQQYQRSATRCRQAEVAQLPERRSPTAAQRKPRTLLILQLDPRAMEKPSASGSASSLHTVSGSGSPPRRRCRQALLRSIVASGLLLLGLLALSTLAVILVASMVVMVLLVMAVMMLVIKVSLSMLAVPKAVNLARLVKLTRYVVASRRHWCVAAAEVAVAVAIWSVTAVLQAAFQSQRSPPCRKRIRYSHMSANRSSRGSHGRRDSRGSSGSSSSSGSFLEVSASRVAPPEPYYPETRS</sequence>
<feature type="domain" description="VWFC" evidence="12">
    <location>
        <begin position="844"/>
        <end position="903"/>
    </location>
</feature>
<feature type="domain" description="EGF-like" evidence="11">
    <location>
        <begin position="622"/>
        <end position="662"/>
    </location>
</feature>
<dbReference type="Proteomes" id="UP000694920">
    <property type="component" value="Unplaced"/>
</dbReference>
<feature type="domain" description="VWFC" evidence="12">
    <location>
        <begin position="472"/>
        <end position="535"/>
    </location>
</feature>
<dbReference type="InterPro" id="IPR000742">
    <property type="entry name" value="EGF"/>
</dbReference>
<dbReference type="SMART" id="SM00181">
    <property type="entry name" value="EGF"/>
    <property type="match status" value="6"/>
</dbReference>
<dbReference type="PROSITE" id="PS01208">
    <property type="entry name" value="VWFC_1"/>
    <property type="match status" value="2"/>
</dbReference>
<keyword evidence="4" id="KW-0106">Calcium</keyword>
<dbReference type="PROSITE" id="PS50184">
    <property type="entry name" value="VWFC_2"/>
    <property type="match status" value="4"/>
</dbReference>
<dbReference type="AlphaFoldDB" id="A0AAJ7BTH5"/>
<dbReference type="SMART" id="SM00282">
    <property type="entry name" value="LamG"/>
    <property type="match status" value="1"/>
</dbReference>
<keyword evidence="10" id="KW-0472">Membrane</keyword>
<dbReference type="InterPro" id="IPR001881">
    <property type="entry name" value="EGF-like_Ca-bd_dom"/>
</dbReference>
<keyword evidence="6" id="KW-0325">Glycoprotein</keyword>
<dbReference type="InterPro" id="IPR009030">
    <property type="entry name" value="Growth_fac_rcpt_cys_sf"/>
</dbReference>
<dbReference type="SMART" id="SM00214">
    <property type="entry name" value="VWC"/>
    <property type="match status" value="4"/>
</dbReference>
<keyword evidence="10" id="KW-0812">Transmembrane</keyword>
<dbReference type="Pfam" id="PF23334">
    <property type="entry name" value="VWC2L_2nd"/>
    <property type="match status" value="1"/>
</dbReference>
<evidence type="ECO:0000256" key="9">
    <source>
        <dbReference type="SAM" id="MobiDB-lite"/>
    </source>
</evidence>
<dbReference type="PROSITE" id="PS00022">
    <property type="entry name" value="EGF_1"/>
    <property type="match status" value="1"/>
</dbReference>
<dbReference type="Gene3D" id="2.10.70.10">
    <property type="entry name" value="Complement Module, domain 1"/>
    <property type="match status" value="1"/>
</dbReference>
<keyword evidence="14 15" id="KW-0808">Transferase</keyword>
<organism evidence="13 14">
    <name type="scientific">Cephus cinctus</name>
    <name type="common">Wheat stem sawfly</name>
    <dbReference type="NCBI Taxonomy" id="211228"/>
    <lineage>
        <taxon>Eukaryota</taxon>
        <taxon>Metazoa</taxon>
        <taxon>Ecdysozoa</taxon>
        <taxon>Arthropoda</taxon>
        <taxon>Hexapoda</taxon>
        <taxon>Insecta</taxon>
        <taxon>Pterygota</taxon>
        <taxon>Neoptera</taxon>
        <taxon>Endopterygota</taxon>
        <taxon>Hymenoptera</taxon>
        <taxon>Cephoidea</taxon>
        <taxon>Cephidae</taxon>
        <taxon>Cephus</taxon>
    </lineage>
</organism>
<feature type="disulfide bond" evidence="7">
    <location>
        <begin position="665"/>
        <end position="675"/>
    </location>
</feature>
<dbReference type="RefSeq" id="XP_024939726.1">
    <property type="nucleotide sequence ID" value="XM_025083958.1"/>
</dbReference>
<keyword evidence="14 15" id="KW-0418">Kinase</keyword>
<keyword evidence="13" id="KW-1185">Reference proteome</keyword>
<feature type="transmembrane region" description="Helical" evidence="10">
    <location>
        <begin position="1095"/>
        <end position="1120"/>
    </location>
</feature>
<feature type="domain" description="VWFC" evidence="12">
    <location>
        <begin position="415"/>
        <end position="471"/>
    </location>
</feature>
<evidence type="ECO:0000259" key="11">
    <source>
        <dbReference type="PROSITE" id="PS50026"/>
    </source>
</evidence>
<accession>A0AAJ7BTH5</accession>
<evidence type="ECO:0000313" key="14">
    <source>
        <dbReference type="RefSeq" id="XP_015593373.1"/>
    </source>
</evidence>
<feature type="domain" description="EGF-like" evidence="11">
    <location>
        <begin position="743"/>
        <end position="784"/>
    </location>
</feature>
<feature type="domain" description="EGF-like" evidence="11">
    <location>
        <begin position="695"/>
        <end position="733"/>
    </location>
</feature>
<keyword evidence="3" id="KW-0677">Repeat</keyword>
<dbReference type="Gene3D" id="2.60.120.200">
    <property type="match status" value="1"/>
</dbReference>
<protein>
    <submittedName>
        <fullName evidence="14 15">Protein kinase C-binding protein NELL1 isoform X1</fullName>
    </submittedName>
</protein>
<dbReference type="GO" id="GO:0016301">
    <property type="term" value="F:kinase activity"/>
    <property type="evidence" value="ECO:0007669"/>
    <property type="project" value="UniProtKB-KW"/>
</dbReference>
<keyword evidence="8" id="KW-0175">Coiled coil</keyword>
<feature type="region of interest" description="Disordered" evidence="9">
    <location>
        <begin position="1209"/>
        <end position="1260"/>
    </location>
</feature>
<evidence type="ECO:0000313" key="13">
    <source>
        <dbReference type="Proteomes" id="UP000694920"/>
    </source>
</evidence>
<evidence type="ECO:0000256" key="4">
    <source>
        <dbReference type="ARBA" id="ARBA00022837"/>
    </source>
</evidence>
<dbReference type="InterPro" id="IPR048287">
    <property type="entry name" value="TSPN-like_N"/>
</dbReference>
<name>A0AAJ7BTH5_CEPCN</name>
<dbReference type="GO" id="GO:0008201">
    <property type="term" value="F:heparin binding"/>
    <property type="evidence" value="ECO:0007669"/>
    <property type="project" value="TreeGrafter"/>
</dbReference>
<dbReference type="SMART" id="SM00210">
    <property type="entry name" value="TSPN"/>
    <property type="match status" value="1"/>
</dbReference>
<dbReference type="InterPro" id="IPR018097">
    <property type="entry name" value="EGF_Ca-bd_CS"/>
</dbReference>
<dbReference type="SUPFAM" id="SSF57184">
    <property type="entry name" value="Growth factor receptor domain"/>
    <property type="match status" value="1"/>
</dbReference>
<keyword evidence="5 7" id="KW-1015">Disulfide bond</keyword>
<keyword evidence="1 7" id="KW-0245">EGF-like domain</keyword>
<dbReference type="Pfam" id="PF07645">
    <property type="entry name" value="EGF_CA"/>
    <property type="match status" value="3"/>
</dbReference>
<dbReference type="GO" id="GO:0048513">
    <property type="term" value="P:animal organ development"/>
    <property type="evidence" value="ECO:0007669"/>
    <property type="project" value="UniProtKB-ARBA"/>
</dbReference>
<dbReference type="InterPro" id="IPR051586">
    <property type="entry name" value="PKC-binding_NELL"/>
</dbReference>
<dbReference type="Pfam" id="PF12947">
    <property type="entry name" value="EGF_3"/>
    <property type="match status" value="1"/>
</dbReference>
<evidence type="ECO:0000256" key="7">
    <source>
        <dbReference type="PROSITE-ProRule" id="PRU00076"/>
    </source>
</evidence>
<feature type="region of interest" description="Disordered" evidence="9">
    <location>
        <begin position="1"/>
        <end position="42"/>
    </location>
</feature>
<dbReference type="SUPFAM" id="SSF57196">
    <property type="entry name" value="EGF/Laminin"/>
    <property type="match status" value="2"/>
</dbReference>
<keyword evidence="10" id="KW-1133">Transmembrane helix</keyword>
<feature type="disulfide bond" evidence="7">
    <location>
        <begin position="683"/>
        <end position="692"/>
    </location>
</feature>
<dbReference type="PROSITE" id="PS01187">
    <property type="entry name" value="EGF_CA"/>
    <property type="match status" value="2"/>
</dbReference>
<dbReference type="FunFam" id="2.10.25.10:FF:000038">
    <property type="entry name" value="Fibrillin 2"/>
    <property type="match status" value="4"/>
</dbReference>
<dbReference type="Gene3D" id="2.10.25.10">
    <property type="entry name" value="Laminin"/>
    <property type="match status" value="6"/>
</dbReference>
<proteinExistence type="predicted"/>
<dbReference type="InterPro" id="IPR024731">
    <property type="entry name" value="NELL2-like_EGF"/>
</dbReference>
<evidence type="ECO:0000313" key="15">
    <source>
        <dbReference type="RefSeq" id="XP_024939726.1"/>
    </source>
</evidence>
<feature type="domain" description="VWFC" evidence="12">
    <location>
        <begin position="785"/>
        <end position="841"/>
    </location>
</feature>
<gene>
    <name evidence="14 15 16" type="primary">LOC107266892</name>
</gene>
<evidence type="ECO:0000256" key="2">
    <source>
        <dbReference type="ARBA" id="ARBA00022729"/>
    </source>
</evidence>
<feature type="domain" description="EGF-like" evidence="11">
    <location>
        <begin position="663"/>
        <end position="693"/>
    </location>
</feature>
<dbReference type="SUPFAM" id="SSF57603">
    <property type="entry name" value="FnI-like domain"/>
    <property type="match status" value="3"/>
</dbReference>
<dbReference type="KEGG" id="ccin:107266892"/>
<evidence type="ECO:0000259" key="12">
    <source>
        <dbReference type="PROSITE" id="PS50184"/>
    </source>
</evidence>
<feature type="compositionally biased region" description="Polar residues" evidence="9">
    <location>
        <begin position="1071"/>
        <end position="1081"/>
    </location>
</feature>
<dbReference type="GO" id="GO:0030154">
    <property type="term" value="P:cell differentiation"/>
    <property type="evidence" value="ECO:0007669"/>
    <property type="project" value="UniProtKB-ARBA"/>
</dbReference>
<dbReference type="PANTHER" id="PTHR24042:SF5">
    <property type="entry name" value="EGF-LIKE CALCIUM-BINDING DOMAIN-CONTAINING PROTEIN"/>
    <property type="match status" value="1"/>
</dbReference>
<feature type="transmembrane region" description="Helical" evidence="10">
    <location>
        <begin position="1126"/>
        <end position="1149"/>
    </location>
</feature>
<dbReference type="Pfam" id="PF13385">
    <property type="entry name" value="Laminin_G_3"/>
    <property type="match status" value="1"/>
</dbReference>
<evidence type="ECO:0000256" key="10">
    <source>
        <dbReference type="SAM" id="Phobius"/>
    </source>
</evidence>
<evidence type="ECO:0000313" key="16">
    <source>
        <dbReference type="RefSeq" id="XP_024939727.1"/>
    </source>
</evidence>
<dbReference type="PANTHER" id="PTHR24042">
    <property type="entry name" value="NEL HOMOLOG"/>
    <property type="match status" value="1"/>
</dbReference>
<dbReference type="PROSITE" id="PS01186">
    <property type="entry name" value="EGF_2"/>
    <property type="match status" value="4"/>
</dbReference>
<evidence type="ECO:0000256" key="6">
    <source>
        <dbReference type="ARBA" id="ARBA00023180"/>
    </source>
</evidence>
<evidence type="ECO:0000256" key="8">
    <source>
        <dbReference type="SAM" id="Coils"/>
    </source>
</evidence>
<feature type="transmembrane region" description="Helical" evidence="10">
    <location>
        <begin position="1170"/>
        <end position="1195"/>
    </location>
</feature>
<dbReference type="InterPro" id="IPR013320">
    <property type="entry name" value="ConA-like_dom_sf"/>
</dbReference>